<feature type="domain" description="ABC transporter" evidence="17">
    <location>
        <begin position="508"/>
        <end position="838"/>
    </location>
</feature>
<dbReference type="AlphaFoldDB" id="B9YDI4"/>
<evidence type="ECO:0000256" key="16">
    <source>
        <dbReference type="ARBA" id="ARBA00042156"/>
    </source>
</evidence>
<keyword evidence="12" id="KW-0238">DNA-binding</keyword>
<dbReference type="InterPro" id="IPR027417">
    <property type="entry name" value="P-loop_NTPase"/>
</dbReference>
<organism evidence="18 19">
    <name type="scientific">Holdemania filiformis DSM 12042</name>
    <dbReference type="NCBI Taxonomy" id="545696"/>
    <lineage>
        <taxon>Bacteria</taxon>
        <taxon>Bacillati</taxon>
        <taxon>Bacillota</taxon>
        <taxon>Erysipelotrichia</taxon>
        <taxon>Erysipelotrichales</taxon>
        <taxon>Erysipelotrichaceae</taxon>
        <taxon>Holdemania</taxon>
    </lineage>
</organism>
<dbReference type="Pfam" id="PF17755">
    <property type="entry name" value="UvrA_DNA-bind"/>
    <property type="match status" value="1"/>
</dbReference>
<dbReference type="GO" id="GO:0006281">
    <property type="term" value="P:DNA repair"/>
    <property type="evidence" value="ECO:0007669"/>
    <property type="project" value="UniProtKB-KW"/>
</dbReference>
<dbReference type="PANTHER" id="PTHR43152">
    <property type="entry name" value="UVRABC SYSTEM PROTEIN A"/>
    <property type="match status" value="1"/>
</dbReference>
<dbReference type="InterPro" id="IPR017871">
    <property type="entry name" value="ABC_transporter-like_CS"/>
</dbReference>
<dbReference type="GO" id="GO:0004518">
    <property type="term" value="F:nuclease activity"/>
    <property type="evidence" value="ECO:0007669"/>
    <property type="project" value="UniProtKB-KW"/>
</dbReference>
<dbReference type="GO" id="GO:0008270">
    <property type="term" value="F:zinc ion binding"/>
    <property type="evidence" value="ECO:0007669"/>
    <property type="project" value="UniProtKB-KW"/>
</dbReference>
<evidence type="ECO:0000256" key="1">
    <source>
        <dbReference type="ARBA" id="ARBA00004496"/>
    </source>
</evidence>
<evidence type="ECO:0000256" key="4">
    <source>
        <dbReference type="ARBA" id="ARBA00022737"/>
    </source>
</evidence>
<evidence type="ECO:0000256" key="2">
    <source>
        <dbReference type="ARBA" id="ARBA00022490"/>
    </source>
</evidence>
<dbReference type="GO" id="GO:0003677">
    <property type="term" value="F:DNA binding"/>
    <property type="evidence" value="ECO:0007669"/>
    <property type="project" value="UniProtKB-KW"/>
</dbReference>
<dbReference type="Proteomes" id="UP000005950">
    <property type="component" value="Unassembled WGS sequence"/>
</dbReference>
<keyword evidence="4" id="KW-0677">Repeat</keyword>
<keyword evidence="13" id="KW-0234">DNA repair</keyword>
<dbReference type="STRING" id="545696.HOLDEFILI_03907"/>
<evidence type="ECO:0000313" key="18">
    <source>
        <dbReference type="EMBL" id="EEF65966.1"/>
    </source>
</evidence>
<keyword evidence="3" id="KW-0479">Metal-binding</keyword>
<evidence type="ECO:0000256" key="9">
    <source>
        <dbReference type="ARBA" id="ARBA00022833"/>
    </source>
</evidence>
<dbReference type="EMBL" id="ACCF01000245">
    <property type="protein sequence ID" value="EEF65966.1"/>
    <property type="molecule type" value="Genomic_DNA"/>
</dbReference>
<evidence type="ECO:0000256" key="12">
    <source>
        <dbReference type="ARBA" id="ARBA00023125"/>
    </source>
</evidence>
<dbReference type="Pfam" id="PF00005">
    <property type="entry name" value="ABC_tran"/>
    <property type="match status" value="1"/>
</dbReference>
<dbReference type="GO" id="GO:0016887">
    <property type="term" value="F:ATP hydrolysis activity"/>
    <property type="evidence" value="ECO:0007669"/>
    <property type="project" value="InterPro"/>
</dbReference>
<name>B9YDI4_9FIRM</name>
<evidence type="ECO:0000259" key="17">
    <source>
        <dbReference type="PROSITE" id="PS50893"/>
    </source>
</evidence>
<dbReference type="InterPro" id="IPR041552">
    <property type="entry name" value="UvrA_DNA-bd"/>
</dbReference>
<accession>B9YDI4</accession>
<dbReference type="GO" id="GO:0005524">
    <property type="term" value="F:ATP binding"/>
    <property type="evidence" value="ECO:0007669"/>
    <property type="project" value="UniProtKB-KW"/>
</dbReference>
<comment type="similarity">
    <text evidence="14">Belongs to the ABC transporter superfamily. UvrA family.</text>
</comment>
<dbReference type="HOGENOM" id="CLU_001370_2_1_9"/>
<evidence type="ECO:0000256" key="5">
    <source>
        <dbReference type="ARBA" id="ARBA00022741"/>
    </source>
</evidence>
<evidence type="ECO:0000256" key="6">
    <source>
        <dbReference type="ARBA" id="ARBA00022763"/>
    </source>
</evidence>
<comment type="subcellular location">
    <subcellularLocation>
        <location evidence="1">Cytoplasm</location>
    </subcellularLocation>
</comment>
<dbReference type="PANTHER" id="PTHR43152:SF3">
    <property type="entry name" value="UVRABC SYSTEM PROTEIN A"/>
    <property type="match status" value="1"/>
</dbReference>
<evidence type="ECO:0000256" key="3">
    <source>
        <dbReference type="ARBA" id="ARBA00022723"/>
    </source>
</evidence>
<dbReference type="GO" id="GO:0005737">
    <property type="term" value="C:cytoplasm"/>
    <property type="evidence" value="ECO:0007669"/>
    <property type="project" value="UniProtKB-SubCell"/>
</dbReference>
<dbReference type="Gene3D" id="1.10.8.280">
    <property type="entry name" value="ABC transporter ATPase domain-like"/>
    <property type="match status" value="1"/>
</dbReference>
<evidence type="ECO:0000256" key="7">
    <source>
        <dbReference type="ARBA" id="ARBA00022769"/>
    </source>
</evidence>
<protein>
    <recommendedName>
        <fullName evidence="15">UvrABC system protein A</fullName>
    </recommendedName>
    <alternativeName>
        <fullName evidence="16">Excinuclease ABC subunit A</fullName>
    </alternativeName>
</protein>
<keyword evidence="7" id="KW-0228">DNA excision</keyword>
<feature type="domain" description="ABC transporter" evidence="17">
    <location>
        <begin position="14"/>
        <end position="497"/>
    </location>
</feature>
<dbReference type="Gene3D" id="3.40.50.300">
    <property type="entry name" value="P-loop containing nucleotide triphosphate hydrolases"/>
    <property type="match status" value="2"/>
</dbReference>
<gene>
    <name evidence="18" type="ORF">HOLDEFILI_03907</name>
</gene>
<comment type="caution">
    <text evidence="18">The sequence shown here is derived from an EMBL/GenBank/DDBJ whole genome shotgun (WGS) entry which is preliminary data.</text>
</comment>
<keyword evidence="2" id="KW-0963">Cytoplasm</keyword>
<keyword evidence="9" id="KW-0862">Zinc</keyword>
<evidence type="ECO:0000256" key="8">
    <source>
        <dbReference type="ARBA" id="ARBA00022771"/>
    </source>
</evidence>
<evidence type="ECO:0000256" key="11">
    <source>
        <dbReference type="ARBA" id="ARBA00022881"/>
    </source>
</evidence>
<evidence type="ECO:0000256" key="10">
    <source>
        <dbReference type="ARBA" id="ARBA00022840"/>
    </source>
</evidence>
<dbReference type="RefSeq" id="WP_006061044.1">
    <property type="nucleotide sequence ID" value="NZ_GG657562.1"/>
</dbReference>
<keyword evidence="8" id="KW-0863">Zinc-finger</keyword>
<reference evidence="18 19" key="2">
    <citation type="submission" date="2009-02" db="EMBL/GenBank/DDBJ databases">
        <title>Draft genome sequence of Holdemania filiformis DSM 12042.</title>
        <authorList>
            <person name="Sudarsanam P."/>
            <person name="Ley R."/>
            <person name="Guruge J."/>
            <person name="Turnbaugh P.J."/>
            <person name="Mahowald M."/>
            <person name="Liep D."/>
            <person name="Gordon J."/>
        </authorList>
    </citation>
    <scope>NUCLEOTIDE SEQUENCE [LARGE SCALE GENOMIC DNA]</scope>
    <source>
        <strain evidence="18 19">DSM 12042</strain>
    </source>
</reference>
<dbReference type="PROSITE" id="PS00211">
    <property type="entry name" value="ABC_TRANSPORTER_1"/>
    <property type="match status" value="1"/>
</dbReference>
<keyword evidence="6" id="KW-0227">DNA damage</keyword>
<dbReference type="OrthoDB" id="9809851at2"/>
<evidence type="ECO:0000313" key="19">
    <source>
        <dbReference type="Proteomes" id="UP000005950"/>
    </source>
</evidence>
<keyword evidence="10" id="KW-0067">ATP-binding</keyword>
<proteinExistence type="inferred from homology"/>
<keyword evidence="11" id="KW-0267">Excision nuclease</keyword>
<dbReference type="eggNOG" id="COG0178">
    <property type="taxonomic scope" value="Bacteria"/>
</dbReference>
<evidence type="ECO:0000256" key="13">
    <source>
        <dbReference type="ARBA" id="ARBA00023204"/>
    </source>
</evidence>
<keyword evidence="5" id="KW-0547">Nucleotide-binding</keyword>
<dbReference type="PROSITE" id="PS50893">
    <property type="entry name" value="ABC_TRANSPORTER_2"/>
    <property type="match status" value="2"/>
</dbReference>
<sequence length="850" mass="92238">MEHKVARSEQAVSVEPDSLPKTIQVRGARVHNLKNIDVDIPLNQIVGIAGVSGSGKSSLALGVLYAEGSRRYLDALSTYTRRRMTQAAKAQVDEVLYVPAALALHQRPAVPGIRSTFGTGTELLNSLRLMFSRLAHHRCPNGHRCPPSLAVAAGQELICPECGEHFFAPSAEELAFNSQGACRRCSGTGIVRTVDMSTLVPDESLTIDEGAVAPWNTLMWSLMTDVCRAMGVRTDVPFAELTAQEREIVFHGPAEKKHIFYKAKNTNQAGEIDFTYFNAVYTVENALNKVKDEKGMKRVEKFLKQDVCPDCGGSRLSAAARLPRLRGISLDEACRMTLSQLTVWVQGVPASLPEEMRPMASAICESFQTVAKRLMDLGLGYLTLDRAASTLSTGERQRMQLARAVRNRTTGVLYVLDEPSIGLHPSNIVGLTGVMHDLIKDGNSVVLVDHDTQILKEADWIVEMGPEAGADGGQVIAEGNLEEIEDNPYSQIGPFLAETAAVKVRRRIPSEDVFKLGKIHLSTAELHTVKPLEVDIPKGRLTVVTGVSGSGKTTLILESLIPGLEAAIQGKLLPEPVRALEAEHISQVKLIDATPIGINVRSTVATYANIHDELRKVYARTPQAKTLHYSAGDFSYNTGKLRCPTCDGTGTISLDVQFLPDVEIPCSDCRGSRYAKAAESIRRGKNREQDYSLPELMAMDVKQALAACVDLKTVSQRLQTLQDLGLGYLTLGEATPSLSGGEAQRLKLASEMGRQQENAVFVFDEPTIGLHPLDVRTLLRILDRLVEKGATVIVIEHDLDVIANADYLIDMGPGGGEDGGRIVAVGTPECVAADPQSVTGQFLAKQKFGK</sequence>
<evidence type="ECO:0000256" key="14">
    <source>
        <dbReference type="ARBA" id="ARBA00038000"/>
    </source>
</evidence>
<dbReference type="SUPFAM" id="SSF52540">
    <property type="entry name" value="P-loop containing nucleoside triphosphate hydrolases"/>
    <property type="match status" value="2"/>
</dbReference>
<reference evidence="18 19" key="1">
    <citation type="submission" date="2008-12" db="EMBL/GenBank/DDBJ databases">
        <authorList>
            <person name="Fulton L."/>
            <person name="Clifton S."/>
            <person name="Fulton B."/>
            <person name="Xu J."/>
            <person name="Minx P."/>
            <person name="Pepin K.H."/>
            <person name="Johnson M."/>
            <person name="Bhonagiri V."/>
            <person name="Nash W.E."/>
            <person name="Mardis E.R."/>
            <person name="Wilson R.K."/>
        </authorList>
    </citation>
    <scope>NUCLEOTIDE SEQUENCE [LARGE SCALE GENOMIC DNA]</scope>
    <source>
        <strain evidence="18 19">DSM 12042</strain>
    </source>
</reference>
<evidence type="ECO:0000256" key="15">
    <source>
        <dbReference type="ARBA" id="ARBA00039316"/>
    </source>
</evidence>
<dbReference type="Gene3D" id="1.20.1580.10">
    <property type="entry name" value="ABC transporter ATPase like domain"/>
    <property type="match status" value="2"/>
</dbReference>
<dbReference type="InterPro" id="IPR003439">
    <property type="entry name" value="ABC_transporter-like_ATP-bd"/>
</dbReference>